<dbReference type="PRINTS" id="PR00368">
    <property type="entry name" value="FADPNR"/>
</dbReference>
<dbReference type="SUPFAM" id="SSF51905">
    <property type="entry name" value="FAD/NAD(P)-binding domain"/>
    <property type="match status" value="2"/>
</dbReference>
<dbReference type="GO" id="GO:0016491">
    <property type="term" value="F:oxidoreductase activity"/>
    <property type="evidence" value="ECO:0007669"/>
    <property type="project" value="InterPro"/>
</dbReference>
<evidence type="ECO:0000256" key="1">
    <source>
        <dbReference type="ARBA" id="ARBA00001974"/>
    </source>
</evidence>
<reference evidence="6" key="1">
    <citation type="submission" date="2017-02" db="EMBL/GenBank/DDBJ databases">
        <authorList>
            <person name="Varghese N."/>
            <person name="Submissions S."/>
        </authorList>
    </citation>
    <scope>NUCLEOTIDE SEQUENCE [LARGE SCALE GENOMIC DNA]</scope>
    <source>
        <strain evidence="6">DSM 16521</strain>
    </source>
</reference>
<comment type="cofactor">
    <cofactor evidence="1">
        <name>FAD</name>
        <dbReference type="ChEBI" id="CHEBI:57692"/>
    </cofactor>
</comment>
<proteinExistence type="predicted"/>
<dbReference type="Proteomes" id="UP000189933">
    <property type="component" value="Unassembled WGS sequence"/>
</dbReference>
<dbReference type="AlphaFoldDB" id="A0A1T4RIT7"/>
<dbReference type="InterPro" id="IPR050260">
    <property type="entry name" value="FAD-bd_OxRdtase"/>
</dbReference>
<dbReference type="InterPro" id="IPR036188">
    <property type="entry name" value="FAD/NAD-bd_sf"/>
</dbReference>
<dbReference type="PANTHER" id="PTHR43429">
    <property type="entry name" value="PYRIDINE NUCLEOTIDE-DISULFIDE OXIDOREDUCTASE DOMAIN-CONTAINING"/>
    <property type="match status" value="1"/>
</dbReference>
<evidence type="ECO:0000313" key="6">
    <source>
        <dbReference type="Proteomes" id="UP000189933"/>
    </source>
</evidence>
<evidence type="ECO:0000256" key="3">
    <source>
        <dbReference type="ARBA" id="ARBA00022827"/>
    </source>
</evidence>
<dbReference type="InterPro" id="IPR023753">
    <property type="entry name" value="FAD/NAD-binding_dom"/>
</dbReference>
<dbReference type="PANTHER" id="PTHR43429:SF3">
    <property type="entry name" value="NITRITE REDUCTASE [NAD(P)H]"/>
    <property type="match status" value="1"/>
</dbReference>
<dbReference type="RefSeq" id="WP_078666161.1">
    <property type="nucleotide sequence ID" value="NZ_FUXM01000031.1"/>
</dbReference>
<dbReference type="PRINTS" id="PR00411">
    <property type="entry name" value="PNDRDTASEI"/>
</dbReference>
<keyword evidence="6" id="KW-1185">Reference proteome</keyword>
<evidence type="ECO:0000313" key="5">
    <source>
        <dbReference type="EMBL" id="SKA15885.1"/>
    </source>
</evidence>
<accession>A0A1T4RIT7</accession>
<evidence type="ECO:0000256" key="2">
    <source>
        <dbReference type="ARBA" id="ARBA00022630"/>
    </source>
</evidence>
<organism evidence="5 6">
    <name type="scientific">Carboxydocella sporoproducens DSM 16521</name>
    <dbReference type="NCBI Taxonomy" id="1121270"/>
    <lineage>
        <taxon>Bacteria</taxon>
        <taxon>Bacillati</taxon>
        <taxon>Bacillota</taxon>
        <taxon>Clostridia</taxon>
        <taxon>Eubacteriales</taxon>
        <taxon>Clostridiales Family XVI. Incertae Sedis</taxon>
        <taxon>Carboxydocella</taxon>
    </lineage>
</organism>
<dbReference type="EMBL" id="FUXM01000031">
    <property type="protein sequence ID" value="SKA15885.1"/>
    <property type="molecule type" value="Genomic_DNA"/>
</dbReference>
<sequence length="407" mass="44298">MACLQREIVIVGNSIAGITAAQELRRLVPWRKITILTAEAEGGFYSKPLLTYFLAQKIQSEQIYIKTAAAIKEQGIEQITDYKVQAIDVNRRLIVDKQGKEIQYQKLLIASGADPVAIDLPGVELKGVTPLRTLEHLQIIKARLQQTQKCAIIGGGLVGLKTAWALRELDKQVSMIISSSYPFSQGLDKRAGEILAAHLIEHGIELIFGDNPVAFTGSPEQGLTALQTARGRTLPAGLAVIGKGVNPNSDFLGREKGIPVNQFQETEYENIYAAGDVTLAKEKVTGKLRNLALWPVAARQGLIAARNMAGYKTAWDDYQPGNSAHFGSLRLITGGLSPLTPAEAEVEVIKDRGKEYQKLVFLEGTLAGFILLGASARIAGPLSWGLGSWKKAQALDWFSRKKAVFVE</sequence>
<evidence type="ECO:0000259" key="4">
    <source>
        <dbReference type="Pfam" id="PF07992"/>
    </source>
</evidence>
<keyword evidence="3" id="KW-0274">FAD</keyword>
<gene>
    <name evidence="5" type="ORF">SAMN02745885_02143</name>
</gene>
<keyword evidence="2" id="KW-0285">Flavoprotein</keyword>
<feature type="domain" description="FAD/NAD(P)-binding" evidence="4">
    <location>
        <begin position="7"/>
        <end position="301"/>
    </location>
</feature>
<protein>
    <submittedName>
        <fullName evidence="5">Pyridine nucleotide-disulphide oxidoreductase</fullName>
    </submittedName>
</protein>
<dbReference type="Pfam" id="PF07992">
    <property type="entry name" value="Pyr_redox_2"/>
    <property type="match status" value="1"/>
</dbReference>
<dbReference type="OrthoDB" id="9807946at2"/>
<name>A0A1T4RIT7_9FIRM</name>
<dbReference type="Gene3D" id="3.50.50.60">
    <property type="entry name" value="FAD/NAD(P)-binding domain"/>
    <property type="match status" value="2"/>
</dbReference>